<protein>
    <submittedName>
        <fullName evidence="1">Uncharacterized protein</fullName>
    </submittedName>
</protein>
<reference evidence="1 2" key="1">
    <citation type="submission" date="2015-12" db="EMBL/GenBank/DDBJ databases">
        <title>Draft genome sequence of Moniliophthora roreri, the causal agent of frosty pod rot of cacao.</title>
        <authorList>
            <person name="Aime M.C."/>
            <person name="Diaz-Valderrama J.R."/>
            <person name="Kijpornyongpan T."/>
            <person name="Phillips-Mora W."/>
        </authorList>
    </citation>
    <scope>NUCLEOTIDE SEQUENCE [LARGE SCALE GENOMIC DNA]</scope>
    <source>
        <strain evidence="1 2">MCA 2952</strain>
    </source>
</reference>
<name>A0A0W0FY00_MONRR</name>
<dbReference type="AlphaFoldDB" id="A0A0W0FY00"/>
<sequence length="68" mass="7487">MIAIPNMDAYFLSFLLNDLHGCSTKSHQDTITTLAQSLKTSSSTTDAHTDFDPPHPAQILFLVPISRL</sequence>
<proteinExistence type="predicted"/>
<comment type="caution">
    <text evidence="1">The sequence shown here is derived from an EMBL/GenBank/DDBJ whole genome shotgun (WGS) entry which is preliminary data.</text>
</comment>
<gene>
    <name evidence="1" type="ORF">WG66_6370</name>
</gene>
<dbReference type="EMBL" id="LATX01001518">
    <property type="protein sequence ID" value="KTB41045.1"/>
    <property type="molecule type" value="Genomic_DNA"/>
</dbReference>
<evidence type="ECO:0000313" key="2">
    <source>
        <dbReference type="Proteomes" id="UP000054988"/>
    </source>
</evidence>
<dbReference type="Proteomes" id="UP000054988">
    <property type="component" value="Unassembled WGS sequence"/>
</dbReference>
<evidence type="ECO:0000313" key="1">
    <source>
        <dbReference type="EMBL" id="KTB41045.1"/>
    </source>
</evidence>
<accession>A0A0W0FY00</accession>
<organism evidence="1 2">
    <name type="scientific">Moniliophthora roreri</name>
    <name type="common">Frosty pod rot fungus</name>
    <name type="synonym">Monilia roreri</name>
    <dbReference type="NCBI Taxonomy" id="221103"/>
    <lineage>
        <taxon>Eukaryota</taxon>
        <taxon>Fungi</taxon>
        <taxon>Dikarya</taxon>
        <taxon>Basidiomycota</taxon>
        <taxon>Agaricomycotina</taxon>
        <taxon>Agaricomycetes</taxon>
        <taxon>Agaricomycetidae</taxon>
        <taxon>Agaricales</taxon>
        <taxon>Marasmiineae</taxon>
        <taxon>Marasmiaceae</taxon>
        <taxon>Moniliophthora</taxon>
    </lineage>
</organism>